<feature type="transmembrane region" description="Helical" evidence="2">
    <location>
        <begin position="6"/>
        <end position="21"/>
    </location>
</feature>
<dbReference type="AlphaFoldDB" id="A0A6P0UPH0"/>
<dbReference type="EMBL" id="JAABOO010000002">
    <property type="protein sequence ID" value="NER13858.1"/>
    <property type="molecule type" value="Genomic_DNA"/>
</dbReference>
<keyword evidence="2" id="KW-0812">Transmembrane</keyword>
<feature type="region of interest" description="Disordered" evidence="1">
    <location>
        <begin position="134"/>
        <end position="170"/>
    </location>
</feature>
<reference evidence="3 4" key="1">
    <citation type="submission" date="2020-01" db="EMBL/GenBank/DDBJ databases">
        <title>Leptobacterium flavescens.</title>
        <authorList>
            <person name="Wang G."/>
        </authorList>
    </citation>
    <scope>NUCLEOTIDE SEQUENCE [LARGE SCALE GENOMIC DNA]</scope>
    <source>
        <strain evidence="3 4">KCTC 22160</strain>
    </source>
</reference>
<sequence>MTLEIIVFIAAILLGILLYWRESRNNSLYRFFNKLANAKKLQMKPDDRKGFLHQQSFIARLVYILLFFLLIYGGVSVLTPLNIFSFQLFTASVVGMLIGTYIASAIVFANKKIDDNKGAFDEKFEKGKEMVSDIFSDKKEETPEEDVEKKPAPEKEEKSARERLKDQGLL</sequence>
<organism evidence="3 4">
    <name type="scientific">Leptobacterium flavescens</name>
    <dbReference type="NCBI Taxonomy" id="472055"/>
    <lineage>
        <taxon>Bacteria</taxon>
        <taxon>Pseudomonadati</taxon>
        <taxon>Bacteroidota</taxon>
        <taxon>Flavobacteriia</taxon>
        <taxon>Flavobacteriales</taxon>
        <taxon>Flavobacteriaceae</taxon>
        <taxon>Leptobacterium</taxon>
    </lineage>
</organism>
<dbReference type="RefSeq" id="WP_163607050.1">
    <property type="nucleotide sequence ID" value="NZ_JAABOO010000002.1"/>
</dbReference>
<evidence type="ECO:0000313" key="3">
    <source>
        <dbReference type="EMBL" id="NER13858.1"/>
    </source>
</evidence>
<proteinExistence type="predicted"/>
<comment type="caution">
    <text evidence="3">The sequence shown here is derived from an EMBL/GenBank/DDBJ whole genome shotgun (WGS) entry which is preliminary data.</text>
</comment>
<feature type="transmembrane region" description="Helical" evidence="2">
    <location>
        <begin position="57"/>
        <end position="78"/>
    </location>
</feature>
<protein>
    <submittedName>
        <fullName evidence="3">Uncharacterized protein</fullName>
    </submittedName>
</protein>
<name>A0A6P0UPH0_9FLAO</name>
<evidence type="ECO:0000313" key="4">
    <source>
        <dbReference type="Proteomes" id="UP000468581"/>
    </source>
</evidence>
<dbReference type="Proteomes" id="UP000468581">
    <property type="component" value="Unassembled WGS sequence"/>
</dbReference>
<keyword evidence="2" id="KW-0472">Membrane</keyword>
<gene>
    <name evidence="3" type="ORF">GWK08_10435</name>
</gene>
<feature type="transmembrane region" description="Helical" evidence="2">
    <location>
        <begin position="84"/>
        <end position="109"/>
    </location>
</feature>
<accession>A0A6P0UPH0</accession>
<evidence type="ECO:0000256" key="2">
    <source>
        <dbReference type="SAM" id="Phobius"/>
    </source>
</evidence>
<evidence type="ECO:0000256" key="1">
    <source>
        <dbReference type="SAM" id="MobiDB-lite"/>
    </source>
</evidence>
<keyword evidence="2" id="KW-1133">Transmembrane helix</keyword>
<keyword evidence="4" id="KW-1185">Reference proteome</keyword>